<dbReference type="InterPro" id="IPR007696">
    <property type="entry name" value="DNA_mismatch_repair_MutS_core"/>
</dbReference>
<sequence length="589" mass="67106">MNSLSTFYNHRKNQFESELTQLRNRSRIITVIRVLSFASAFLLLYLFFEDALLAMFGFIVPLIVFAIAVKRAGQLNDEIDQVQHLIAIQENELSALEYDFSSNENGIEFSEMNHQYAADFGILGRGSIFQLLNRTVTKGGARKLANELLQLELNVDVLNQRQLAVKELADKTEWQHQFRANKRNVSNKESIAFPAIQVFSNRFYKALYYVIPIMVFGVTLGYIFDGIGVNYLTYSLIAALLFTGTFLKKTTEVAKLAEDLLRDVSSYTAYIKLIEEERFDEKLNQEAQGKLKGKTPASEALNQLKSILNAFDNRNNMIMGIILNAFLLWDVRCLLRFSNWQAVYGESLHNWLSAIYEIDARISLGNYVFNNPENHFPKYVKQEEFFYEAEMLSHPMLKPSVRVPNSLLIDGWNQIDIVTGANMAGKSTFLRTIGVSMVMGTLGVNLPGILKYTPVALFSSMKTEDSLNDNESYFFAELKRLKQLVDLLEKGQPTFAILDEILKGTNSRDKATGSAEFLKKLLRYPLSGIIATHDLSLCELNLVYPKNIQNYAFEVDMKGDDLHFDYTLKKGICQNMNATFLLKKMNLID</sequence>
<keyword evidence="1" id="KW-0547">Nucleotide-binding</keyword>
<feature type="transmembrane region" description="Helical" evidence="5">
    <location>
        <begin position="206"/>
        <end position="224"/>
    </location>
</feature>
<dbReference type="SMART" id="SM00534">
    <property type="entry name" value="MUTSac"/>
    <property type="match status" value="1"/>
</dbReference>
<dbReference type="InterPro" id="IPR027417">
    <property type="entry name" value="P-loop_NTPase"/>
</dbReference>
<keyword evidence="2" id="KW-0067">ATP-binding</keyword>
<evidence type="ECO:0000256" key="1">
    <source>
        <dbReference type="ARBA" id="ARBA00022741"/>
    </source>
</evidence>
<dbReference type="PANTHER" id="PTHR11361:SF99">
    <property type="entry name" value="DNA MISMATCH REPAIR PROTEIN"/>
    <property type="match status" value="1"/>
</dbReference>
<dbReference type="Gene3D" id="1.10.1420.10">
    <property type="match status" value="1"/>
</dbReference>
<feature type="transmembrane region" description="Helical" evidence="5">
    <location>
        <begin position="52"/>
        <end position="69"/>
    </location>
</feature>
<dbReference type="GO" id="GO:0005829">
    <property type="term" value="C:cytosol"/>
    <property type="evidence" value="ECO:0007669"/>
    <property type="project" value="TreeGrafter"/>
</dbReference>
<keyword evidence="8" id="KW-1185">Reference proteome</keyword>
<feature type="coiled-coil region" evidence="4">
    <location>
        <begin position="72"/>
        <end position="99"/>
    </location>
</feature>
<feature type="transmembrane region" description="Helical" evidence="5">
    <location>
        <begin position="28"/>
        <end position="46"/>
    </location>
</feature>
<dbReference type="GO" id="GO:0140664">
    <property type="term" value="F:ATP-dependent DNA damage sensor activity"/>
    <property type="evidence" value="ECO:0007669"/>
    <property type="project" value="InterPro"/>
</dbReference>
<accession>A0A6N9NGX4</accession>
<evidence type="ECO:0000313" key="7">
    <source>
        <dbReference type="EMBL" id="NBG65916.1"/>
    </source>
</evidence>
<evidence type="ECO:0000313" key="8">
    <source>
        <dbReference type="Proteomes" id="UP000470771"/>
    </source>
</evidence>
<dbReference type="SUPFAM" id="SSF52540">
    <property type="entry name" value="P-loop containing nucleoside triphosphate hydrolases"/>
    <property type="match status" value="1"/>
</dbReference>
<keyword evidence="3" id="KW-0238">DNA-binding</keyword>
<keyword evidence="5" id="KW-1133">Transmembrane helix</keyword>
<evidence type="ECO:0000256" key="5">
    <source>
        <dbReference type="SAM" id="Phobius"/>
    </source>
</evidence>
<proteinExistence type="predicted"/>
<name>A0A6N9NGX4_9FLAO</name>
<evidence type="ECO:0000256" key="4">
    <source>
        <dbReference type="SAM" id="Coils"/>
    </source>
</evidence>
<dbReference type="Pfam" id="PF00488">
    <property type="entry name" value="MutS_V"/>
    <property type="match status" value="1"/>
</dbReference>
<reference evidence="7 8" key="1">
    <citation type="submission" date="2019-12" db="EMBL/GenBank/DDBJ databases">
        <authorList>
            <person name="Zhao J."/>
        </authorList>
    </citation>
    <scope>NUCLEOTIDE SEQUENCE [LARGE SCALE GENOMIC DNA]</scope>
    <source>
        <strain evidence="7 8">S-15</strain>
    </source>
</reference>
<dbReference type="EMBL" id="WWNE01000006">
    <property type="protein sequence ID" value="NBG65916.1"/>
    <property type="molecule type" value="Genomic_DNA"/>
</dbReference>
<gene>
    <name evidence="7" type="ORF">GQN54_07275</name>
</gene>
<dbReference type="InterPro" id="IPR036187">
    <property type="entry name" value="DNA_mismatch_repair_MutS_sf"/>
</dbReference>
<comment type="caution">
    <text evidence="7">The sequence shown here is derived from an EMBL/GenBank/DDBJ whole genome shotgun (WGS) entry which is preliminary data.</text>
</comment>
<dbReference type="Gene3D" id="3.40.50.300">
    <property type="entry name" value="P-loop containing nucleotide triphosphate hydrolases"/>
    <property type="match status" value="1"/>
</dbReference>
<dbReference type="Pfam" id="PF05192">
    <property type="entry name" value="MutS_III"/>
    <property type="match status" value="1"/>
</dbReference>
<feature type="domain" description="DNA mismatch repair proteins mutS family" evidence="6">
    <location>
        <begin position="413"/>
        <end position="586"/>
    </location>
</feature>
<dbReference type="PANTHER" id="PTHR11361">
    <property type="entry name" value="DNA MISMATCH REPAIR PROTEIN MUTS FAMILY MEMBER"/>
    <property type="match status" value="1"/>
</dbReference>
<dbReference type="InterPro" id="IPR000432">
    <property type="entry name" value="DNA_mismatch_repair_MutS_C"/>
</dbReference>
<keyword evidence="4" id="KW-0175">Coiled coil</keyword>
<evidence type="ECO:0000256" key="3">
    <source>
        <dbReference type="ARBA" id="ARBA00023125"/>
    </source>
</evidence>
<dbReference type="InterPro" id="IPR045076">
    <property type="entry name" value="MutS"/>
</dbReference>
<dbReference type="GO" id="GO:0030983">
    <property type="term" value="F:mismatched DNA binding"/>
    <property type="evidence" value="ECO:0007669"/>
    <property type="project" value="InterPro"/>
</dbReference>
<keyword evidence="5" id="KW-0472">Membrane</keyword>
<evidence type="ECO:0000259" key="6">
    <source>
        <dbReference type="SMART" id="SM00534"/>
    </source>
</evidence>
<dbReference type="GO" id="GO:0005524">
    <property type="term" value="F:ATP binding"/>
    <property type="evidence" value="ECO:0007669"/>
    <property type="project" value="UniProtKB-KW"/>
</dbReference>
<dbReference type="RefSeq" id="WP_160632870.1">
    <property type="nucleotide sequence ID" value="NZ_WWNE01000006.1"/>
</dbReference>
<dbReference type="GO" id="GO:0006298">
    <property type="term" value="P:mismatch repair"/>
    <property type="evidence" value="ECO:0007669"/>
    <property type="project" value="InterPro"/>
</dbReference>
<dbReference type="AlphaFoldDB" id="A0A6N9NGX4"/>
<protein>
    <recommendedName>
        <fullName evidence="6">DNA mismatch repair proteins mutS family domain-containing protein</fullName>
    </recommendedName>
</protein>
<dbReference type="Proteomes" id="UP000470771">
    <property type="component" value="Unassembled WGS sequence"/>
</dbReference>
<keyword evidence="5" id="KW-0812">Transmembrane</keyword>
<dbReference type="SUPFAM" id="SSF48334">
    <property type="entry name" value="DNA repair protein MutS, domain III"/>
    <property type="match status" value="1"/>
</dbReference>
<evidence type="ECO:0000256" key="2">
    <source>
        <dbReference type="ARBA" id="ARBA00022840"/>
    </source>
</evidence>
<organism evidence="7 8">
    <name type="scientific">Acidiluteibacter ferrifornacis</name>
    <dbReference type="NCBI Taxonomy" id="2692424"/>
    <lineage>
        <taxon>Bacteria</taxon>
        <taxon>Pseudomonadati</taxon>
        <taxon>Bacteroidota</taxon>
        <taxon>Flavobacteriia</taxon>
        <taxon>Flavobacteriales</taxon>
        <taxon>Cryomorphaceae</taxon>
        <taxon>Acidiluteibacter</taxon>
    </lineage>
</organism>